<dbReference type="PANTHER" id="PTHR33376:SF15">
    <property type="entry name" value="BLL6794 PROTEIN"/>
    <property type="match status" value="1"/>
</dbReference>
<accession>A0A1H3XKC5</accession>
<feature type="chain" id="PRO_5011627659" evidence="4">
    <location>
        <begin position="20"/>
        <end position="336"/>
    </location>
</feature>
<dbReference type="EMBL" id="FNQM01000002">
    <property type="protein sequence ID" value="SDZ99915.1"/>
    <property type="molecule type" value="Genomic_DNA"/>
</dbReference>
<evidence type="ECO:0000256" key="3">
    <source>
        <dbReference type="ARBA" id="ARBA00022764"/>
    </source>
</evidence>
<evidence type="ECO:0000256" key="4">
    <source>
        <dbReference type="SAM" id="SignalP"/>
    </source>
</evidence>
<sequence length="336" mass="36617">MIRLSVPMLAALMAFTASAQEHTLRIHSFGSAASLDHTAHLDRWAESVEADSGGRIAVEVYPSMQLGGSPADLVQQMEDGVVDIIWTLPGFTPGRFPGAQGLELPFMNTGRSATMSPAAMEFVTGHLQQEFEGVKVISVHATDAALIHTVDRPVRTMEDFQGLKLRVAGRFIGEAVAALGATPVGIPLPGVYEALSRGQVDGMLINWAITQPFRFYEVTQHHTDYPLFQSMLMTLMRQESYDALPPDLQAVIDANSGVEYATRMGEIWDTATEPARQATIAAGDDVFELDPAEVARWKAAVQPAYDVWIEEMTSRGYDGAALFAALQEITARHGRQ</sequence>
<keyword evidence="3" id="KW-0574">Periplasm</keyword>
<dbReference type="GO" id="GO:0055085">
    <property type="term" value="P:transmembrane transport"/>
    <property type="evidence" value="ECO:0007669"/>
    <property type="project" value="InterPro"/>
</dbReference>
<dbReference type="RefSeq" id="WP_175478764.1">
    <property type="nucleotide sequence ID" value="NZ_FNQM01000002.1"/>
</dbReference>
<name>A0A1H3XKC5_9RHOB</name>
<dbReference type="Pfam" id="PF03480">
    <property type="entry name" value="DctP"/>
    <property type="match status" value="1"/>
</dbReference>
<gene>
    <name evidence="5" type="ORF">SAMN05444370_102466</name>
</gene>
<evidence type="ECO:0000256" key="1">
    <source>
        <dbReference type="ARBA" id="ARBA00004418"/>
    </source>
</evidence>
<dbReference type="InterPro" id="IPR038404">
    <property type="entry name" value="TRAP_DctP_sf"/>
</dbReference>
<evidence type="ECO:0000313" key="5">
    <source>
        <dbReference type="EMBL" id="SDZ99915.1"/>
    </source>
</evidence>
<organism evidence="5 6">
    <name type="scientific">Rubrimonas cliftonensis</name>
    <dbReference type="NCBI Taxonomy" id="89524"/>
    <lineage>
        <taxon>Bacteria</taxon>
        <taxon>Pseudomonadati</taxon>
        <taxon>Pseudomonadota</taxon>
        <taxon>Alphaproteobacteria</taxon>
        <taxon>Rhodobacterales</taxon>
        <taxon>Paracoccaceae</taxon>
        <taxon>Rubrimonas</taxon>
    </lineage>
</organism>
<reference evidence="5 6" key="1">
    <citation type="submission" date="2016-10" db="EMBL/GenBank/DDBJ databases">
        <authorList>
            <person name="de Groot N.N."/>
        </authorList>
    </citation>
    <scope>NUCLEOTIDE SEQUENCE [LARGE SCALE GENOMIC DNA]</scope>
    <source>
        <strain evidence="5 6">DSM 15345</strain>
    </source>
</reference>
<evidence type="ECO:0000313" key="6">
    <source>
        <dbReference type="Proteomes" id="UP000198703"/>
    </source>
</evidence>
<comment type="subcellular location">
    <subcellularLocation>
        <location evidence="1">Periplasm</location>
    </subcellularLocation>
</comment>
<protein>
    <submittedName>
        <fullName evidence="5">TRAP-type C4-dicarboxylate transport system, substrate-binding protein</fullName>
    </submittedName>
</protein>
<dbReference type="STRING" id="89524.SAMN05444370_102466"/>
<keyword evidence="2 4" id="KW-0732">Signal</keyword>
<dbReference type="GO" id="GO:0042597">
    <property type="term" value="C:periplasmic space"/>
    <property type="evidence" value="ECO:0007669"/>
    <property type="project" value="UniProtKB-SubCell"/>
</dbReference>
<dbReference type="AlphaFoldDB" id="A0A1H3XKC5"/>
<dbReference type="CDD" id="cd13665">
    <property type="entry name" value="PBP2_TRAP_Dctp3_4"/>
    <property type="match status" value="1"/>
</dbReference>
<dbReference type="SUPFAM" id="SSF53850">
    <property type="entry name" value="Periplasmic binding protein-like II"/>
    <property type="match status" value="1"/>
</dbReference>
<feature type="signal peptide" evidence="4">
    <location>
        <begin position="1"/>
        <end position="19"/>
    </location>
</feature>
<dbReference type="Proteomes" id="UP000198703">
    <property type="component" value="Unassembled WGS sequence"/>
</dbReference>
<dbReference type="InterPro" id="IPR018389">
    <property type="entry name" value="DctP_fam"/>
</dbReference>
<keyword evidence="6" id="KW-1185">Reference proteome</keyword>
<evidence type="ECO:0000256" key="2">
    <source>
        <dbReference type="ARBA" id="ARBA00022729"/>
    </source>
</evidence>
<dbReference type="Gene3D" id="3.40.190.170">
    <property type="entry name" value="Bacterial extracellular solute-binding protein, family 7"/>
    <property type="match status" value="1"/>
</dbReference>
<dbReference type="PANTHER" id="PTHR33376">
    <property type="match status" value="1"/>
</dbReference>
<dbReference type="NCBIfam" id="NF037995">
    <property type="entry name" value="TRAP_S1"/>
    <property type="match status" value="1"/>
</dbReference>
<proteinExistence type="predicted"/>